<organism evidence="4 5">
    <name type="scientific">Glarea lozoyensis (strain ATCC 74030 / MF5533)</name>
    <dbReference type="NCBI Taxonomy" id="1104152"/>
    <lineage>
        <taxon>Eukaryota</taxon>
        <taxon>Fungi</taxon>
        <taxon>Dikarya</taxon>
        <taxon>Ascomycota</taxon>
        <taxon>Pezizomycotina</taxon>
        <taxon>Leotiomycetes</taxon>
        <taxon>Helotiales</taxon>
        <taxon>Helotiaceae</taxon>
        <taxon>Glarea</taxon>
    </lineage>
</organism>
<evidence type="ECO:0000256" key="1">
    <source>
        <dbReference type="ARBA" id="ARBA00005445"/>
    </source>
</evidence>
<evidence type="ECO:0000256" key="3">
    <source>
        <dbReference type="SAM" id="SignalP"/>
    </source>
</evidence>
<evidence type="ECO:0000256" key="2">
    <source>
        <dbReference type="ARBA" id="ARBA00022729"/>
    </source>
</evidence>
<dbReference type="InterPro" id="IPR021884">
    <property type="entry name" value="Ice-bd_prot"/>
</dbReference>
<keyword evidence="2 3" id="KW-0732">Signal</keyword>
<dbReference type="HOGENOM" id="CLU_1806358_0_0_1"/>
<dbReference type="OrthoDB" id="10264374at2759"/>
<sequence length="143" mass="14964">MKLLSAISFLLAFPTFTTAEPIDLGTASSFAVIAATTITNTETGLSVLTGDVGLSPGTSITGFPPGLYTGTLQIANGVALQAQADALTAYNVAAGLSGTDLSGQDLGGQSLAPDDEFDEFDDCHDFDNFDDFDKFHEFNHFDN</sequence>
<feature type="signal peptide" evidence="3">
    <location>
        <begin position="1"/>
        <end position="19"/>
    </location>
</feature>
<evidence type="ECO:0000313" key="5">
    <source>
        <dbReference type="Proteomes" id="UP000005446"/>
    </source>
</evidence>
<keyword evidence="5" id="KW-1185">Reference proteome</keyword>
<gene>
    <name evidence="4" type="ORF">M7I_6658</name>
</gene>
<reference evidence="4 5" key="1">
    <citation type="journal article" date="2012" name="Eukaryot. Cell">
        <title>Genome sequence of the fungus Glarea lozoyensis: the first genome sequence of a species from the Helotiaceae family.</title>
        <authorList>
            <person name="Youssar L."/>
            <person name="Gruening B.A."/>
            <person name="Erxleben A."/>
            <person name="Guenther S."/>
            <person name="Huettel W."/>
        </authorList>
    </citation>
    <scope>NUCLEOTIDE SEQUENCE [LARGE SCALE GENOMIC DNA]</scope>
    <source>
        <strain evidence="5">ATCC 74030 / MF5533</strain>
    </source>
</reference>
<comment type="similarity">
    <text evidence="1">Belongs to the ice-binding protein family.</text>
</comment>
<dbReference type="EMBL" id="AGUE01000187">
    <property type="protein sequence ID" value="EHK97570.1"/>
    <property type="molecule type" value="Genomic_DNA"/>
</dbReference>
<dbReference type="Proteomes" id="UP000005446">
    <property type="component" value="Unassembled WGS sequence"/>
</dbReference>
<proteinExistence type="inferred from homology"/>
<feature type="chain" id="PRO_5003532803" evidence="3">
    <location>
        <begin position="20"/>
        <end position="143"/>
    </location>
</feature>
<comment type="caution">
    <text evidence="4">The sequence shown here is derived from an EMBL/GenBank/DDBJ whole genome shotgun (WGS) entry which is preliminary data.</text>
</comment>
<accession>H0EV64</accession>
<dbReference type="AlphaFoldDB" id="H0EV64"/>
<name>H0EV64_GLAL7</name>
<evidence type="ECO:0000313" key="4">
    <source>
        <dbReference type="EMBL" id="EHK97570.1"/>
    </source>
</evidence>
<dbReference type="Pfam" id="PF11999">
    <property type="entry name" value="Ice_binding"/>
    <property type="match status" value="1"/>
</dbReference>
<protein>
    <submittedName>
        <fullName evidence="4">Uncharacterized protein</fullName>
    </submittedName>
</protein>
<dbReference type="InParanoid" id="H0EV64"/>